<dbReference type="PANTHER" id="PTHR19282">
    <property type="entry name" value="TETRASPANIN"/>
    <property type="match status" value="1"/>
</dbReference>
<feature type="transmembrane region" description="Helical" evidence="7">
    <location>
        <begin position="42"/>
        <end position="63"/>
    </location>
</feature>
<organism evidence="8 9">
    <name type="scientific">Callorhinchus milii</name>
    <name type="common">Ghost shark</name>
    <dbReference type="NCBI Taxonomy" id="7868"/>
    <lineage>
        <taxon>Eukaryota</taxon>
        <taxon>Metazoa</taxon>
        <taxon>Chordata</taxon>
        <taxon>Craniata</taxon>
        <taxon>Vertebrata</taxon>
        <taxon>Chondrichthyes</taxon>
        <taxon>Holocephali</taxon>
        <taxon>Chimaeriformes</taxon>
        <taxon>Callorhinchidae</taxon>
        <taxon>Callorhinchus</taxon>
    </lineage>
</organism>
<evidence type="ECO:0000256" key="4">
    <source>
        <dbReference type="ARBA" id="ARBA00022989"/>
    </source>
</evidence>
<dbReference type="Proteomes" id="UP000314986">
    <property type="component" value="Unassembled WGS sequence"/>
</dbReference>
<reference evidence="9" key="2">
    <citation type="journal article" date="2007" name="PLoS Biol.">
        <title>Survey sequencing and comparative analysis of the elephant shark (Callorhinchus milii) genome.</title>
        <authorList>
            <person name="Venkatesh B."/>
            <person name="Kirkness E.F."/>
            <person name="Loh Y.H."/>
            <person name="Halpern A.L."/>
            <person name="Lee A.P."/>
            <person name="Johnson J."/>
            <person name="Dandona N."/>
            <person name="Viswanathan L.D."/>
            <person name="Tay A."/>
            <person name="Venter J.C."/>
            <person name="Strausberg R.L."/>
            <person name="Brenner S."/>
        </authorList>
    </citation>
    <scope>NUCLEOTIDE SEQUENCE [LARGE SCALE GENOMIC DNA]</scope>
</reference>
<dbReference type="PRINTS" id="PR00259">
    <property type="entry name" value="TMFOUR"/>
</dbReference>
<dbReference type="GO" id="GO:0005886">
    <property type="term" value="C:plasma membrane"/>
    <property type="evidence" value="ECO:0007669"/>
    <property type="project" value="TreeGrafter"/>
</dbReference>
<dbReference type="PANTHER" id="PTHR19282:SF558">
    <property type="entry name" value="TETRASPANIN"/>
    <property type="match status" value="1"/>
</dbReference>
<evidence type="ECO:0000256" key="1">
    <source>
        <dbReference type="ARBA" id="ARBA00004141"/>
    </source>
</evidence>
<reference evidence="9" key="3">
    <citation type="journal article" date="2014" name="Nature">
        <title>Elephant shark genome provides unique insights into gnathostome evolution.</title>
        <authorList>
            <consortium name="International Elephant Shark Genome Sequencing Consortium"/>
            <person name="Venkatesh B."/>
            <person name="Lee A.P."/>
            <person name="Ravi V."/>
            <person name="Maurya A.K."/>
            <person name="Lian M.M."/>
            <person name="Swann J.B."/>
            <person name="Ohta Y."/>
            <person name="Flajnik M.F."/>
            <person name="Sutoh Y."/>
            <person name="Kasahara M."/>
            <person name="Hoon S."/>
            <person name="Gangu V."/>
            <person name="Roy S.W."/>
            <person name="Irimia M."/>
            <person name="Korzh V."/>
            <person name="Kondrychyn I."/>
            <person name="Lim Z.W."/>
            <person name="Tay B.H."/>
            <person name="Tohari S."/>
            <person name="Kong K.W."/>
            <person name="Ho S."/>
            <person name="Lorente-Galdos B."/>
            <person name="Quilez J."/>
            <person name="Marques-Bonet T."/>
            <person name="Raney B.J."/>
            <person name="Ingham P.W."/>
            <person name="Tay A."/>
            <person name="Hillier L.W."/>
            <person name="Minx P."/>
            <person name="Boehm T."/>
            <person name="Wilson R.K."/>
            <person name="Brenner S."/>
            <person name="Warren W.C."/>
        </authorList>
    </citation>
    <scope>NUCLEOTIDE SEQUENCE [LARGE SCALE GENOMIC DNA]</scope>
</reference>
<dbReference type="Gene3D" id="1.10.1450.10">
    <property type="entry name" value="Tetraspanin"/>
    <property type="match status" value="1"/>
</dbReference>
<keyword evidence="3 7" id="KW-0812">Transmembrane</keyword>
<evidence type="ECO:0000256" key="7">
    <source>
        <dbReference type="SAM" id="Phobius"/>
    </source>
</evidence>
<dbReference type="FunFam" id="1.10.1450.10:FF:000012">
    <property type="entry name" value="Tetraspanin"/>
    <property type="match status" value="1"/>
</dbReference>
<keyword evidence="9" id="KW-1185">Reference proteome</keyword>
<name>A0A4W3HKE7_CALMI</name>
<dbReference type="CDD" id="cd03156">
    <property type="entry name" value="uroplakin_I_like_LEL"/>
    <property type="match status" value="1"/>
</dbReference>
<proteinExistence type="inferred from homology"/>
<reference evidence="8" key="4">
    <citation type="submission" date="2025-08" db="UniProtKB">
        <authorList>
            <consortium name="Ensembl"/>
        </authorList>
    </citation>
    <scope>IDENTIFICATION</scope>
</reference>
<dbReference type="InterPro" id="IPR018499">
    <property type="entry name" value="Tetraspanin/Peripherin"/>
</dbReference>
<evidence type="ECO:0000313" key="9">
    <source>
        <dbReference type="Proteomes" id="UP000314986"/>
    </source>
</evidence>
<comment type="subcellular location">
    <subcellularLocation>
        <location evidence="1">Membrane</location>
        <topology evidence="1">Multi-pass membrane protein</topology>
    </subcellularLocation>
</comment>
<comment type="similarity">
    <text evidence="2">Belongs to the tetraspanin (TM4SF) family.</text>
</comment>
<feature type="transmembrane region" description="Helical" evidence="7">
    <location>
        <begin position="6"/>
        <end position="22"/>
    </location>
</feature>
<keyword evidence="5 7" id="KW-0472">Membrane</keyword>
<reference evidence="9" key="1">
    <citation type="journal article" date="2006" name="Science">
        <title>Ancient noncoding elements conserved in the human genome.</title>
        <authorList>
            <person name="Venkatesh B."/>
            <person name="Kirkness E.F."/>
            <person name="Loh Y.H."/>
            <person name="Halpern A.L."/>
            <person name="Lee A.P."/>
            <person name="Johnson J."/>
            <person name="Dandona N."/>
            <person name="Viswanathan L.D."/>
            <person name="Tay A."/>
            <person name="Venter J.C."/>
            <person name="Strausberg R.L."/>
            <person name="Brenner S."/>
        </authorList>
    </citation>
    <scope>NUCLEOTIDE SEQUENCE [LARGE SCALE GENOMIC DNA]</scope>
</reference>
<evidence type="ECO:0000256" key="6">
    <source>
        <dbReference type="ARBA" id="ARBA00023180"/>
    </source>
</evidence>
<evidence type="ECO:0000256" key="2">
    <source>
        <dbReference type="ARBA" id="ARBA00006840"/>
    </source>
</evidence>
<dbReference type="SUPFAM" id="SSF48652">
    <property type="entry name" value="Tetraspanin"/>
    <property type="match status" value="1"/>
</dbReference>
<keyword evidence="4 7" id="KW-1133">Transmembrane helix</keyword>
<dbReference type="GeneTree" id="ENSGT00940000157667"/>
<protein>
    <submittedName>
        <fullName evidence="8">Tetraspanin 18</fullName>
    </submittedName>
</protein>
<dbReference type="Pfam" id="PF00335">
    <property type="entry name" value="Tetraspanin"/>
    <property type="match status" value="1"/>
</dbReference>
<dbReference type="Ensembl" id="ENSCMIT00000010232.1">
    <property type="protein sequence ID" value="ENSCMIP00000009964.1"/>
    <property type="gene ID" value="ENSCMIG00000005254.1"/>
</dbReference>
<keyword evidence="6" id="KW-0325">Glycoprotein</keyword>
<dbReference type="InterPro" id="IPR008952">
    <property type="entry name" value="Tetraspanin_EC2_sf"/>
</dbReference>
<evidence type="ECO:0000313" key="8">
    <source>
        <dbReference type="Ensembl" id="ENSCMIP00000009964.1"/>
    </source>
</evidence>
<evidence type="ECO:0000256" key="3">
    <source>
        <dbReference type="ARBA" id="ARBA00022692"/>
    </source>
</evidence>
<dbReference type="AlphaFoldDB" id="A0A4W3HKE7"/>
<evidence type="ECO:0000256" key="5">
    <source>
        <dbReference type="ARBA" id="ARBA00023136"/>
    </source>
</evidence>
<feature type="transmembrane region" description="Helical" evidence="7">
    <location>
        <begin position="69"/>
        <end position="94"/>
    </location>
</feature>
<reference evidence="8" key="5">
    <citation type="submission" date="2025-09" db="UniProtKB">
        <authorList>
            <consortium name="Ensembl"/>
        </authorList>
    </citation>
    <scope>IDENTIFICATION</scope>
</reference>
<accession>A0A4W3HKE7</accession>
<sequence>LDGFVLQFGGMILLGGGIWAMVDRSGFKEIVAAHDLLHTAAYIIITVGSVLFIVGFMGCFGAIRENRPILMIFFVLILMIFLMEFICGILAFIFRKHLNEKYFLDELKDLYQGDNHTEVFTTTWNSIMITFSCCGVTGMDDFKEAVKFNALFPGFVVPEACCRRDIYSFKGKINDPQLCIKGKRHFINFEVDQRLVGGRACTCALIKCARMCPIHCVSLFRG</sequence>